<dbReference type="EMBL" id="JBJUIK010000013">
    <property type="protein sequence ID" value="KAL3506844.1"/>
    <property type="molecule type" value="Genomic_DNA"/>
</dbReference>
<comment type="caution">
    <text evidence="1">The sequence shown here is derived from an EMBL/GenBank/DDBJ whole genome shotgun (WGS) entry which is preliminary data.</text>
</comment>
<dbReference type="Proteomes" id="UP001630127">
    <property type="component" value="Unassembled WGS sequence"/>
</dbReference>
<dbReference type="AlphaFoldDB" id="A0ABD2YLK8"/>
<feature type="non-terminal residue" evidence="1">
    <location>
        <position position="66"/>
    </location>
</feature>
<protein>
    <submittedName>
        <fullName evidence="1">Uncharacterized protein</fullName>
    </submittedName>
</protein>
<accession>A0ABD2YLK8</accession>
<organism evidence="1 2">
    <name type="scientific">Cinchona calisaya</name>
    <dbReference type="NCBI Taxonomy" id="153742"/>
    <lineage>
        <taxon>Eukaryota</taxon>
        <taxon>Viridiplantae</taxon>
        <taxon>Streptophyta</taxon>
        <taxon>Embryophyta</taxon>
        <taxon>Tracheophyta</taxon>
        <taxon>Spermatophyta</taxon>
        <taxon>Magnoliopsida</taxon>
        <taxon>eudicotyledons</taxon>
        <taxon>Gunneridae</taxon>
        <taxon>Pentapetalae</taxon>
        <taxon>asterids</taxon>
        <taxon>lamiids</taxon>
        <taxon>Gentianales</taxon>
        <taxon>Rubiaceae</taxon>
        <taxon>Cinchonoideae</taxon>
        <taxon>Cinchoneae</taxon>
        <taxon>Cinchona</taxon>
    </lineage>
</organism>
<name>A0ABD2YLK8_9GENT</name>
<evidence type="ECO:0000313" key="2">
    <source>
        <dbReference type="Proteomes" id="UP001630127"/>
    </source>
</evidence>
<gene>
    <name evidence="1" type="ORF">ACH5RR_032226</name>
</gene>
<proteinExistence type="predicted"/>
<reference evidence="1 2" key="1">
    <citation type="submission" date="2024-11" db="EMBL/GenBank/DDBJ databases">
        <title>A near-complete genome assembly of Cinchona calisaya.</title>
        <authorList>
            <person name="Lian D.C."/>
            <person name="Zhao X.W."/>
            <person name="Wei L."/>
        </authorList>
    </citation>
    <scope>NUCLEOTIDE SEQUENCE [LARGE SCALE GENOMIC DNA]</scope>
    <source>
        <tissue evidence="1">Nenye</tissue>
    </source>
</reference>
<evidence type="ECO:0000313" key="1">
    <source>
        <dbReference type="EMBL" id="KAL3506844.1"/>
    </source>
</evidence>
<keyword evidence="2" id="KW-1185">Reference proteome</keyword>
<feature type="non-terminal residue" evidence="1">
    <location>
        <position position="1"/>
    </location>
</feature>
<sequence>IKVVVVHAFPTKERRIGNSTTRDFVVVNEEKKNMLLTMWNEFEDIDGTKLADTIATVPLIIAMRIK</sequence>